<comment type="caution">
    <text evidence="1">The sequence shown here is derived from an EMBL/GenBank/DDBJ whole genome shotgun (WGS) entry which is preliminary data.</text>
</comment>
<protein>
    <submittedName>
        <fullName evidence="1">Uncharacterized protein</fullName>
    </submittedName>
</protein>
<name>A0NN76_ROSAI</name>
<dbReference type="EMBL" id="AAUW01000002">
    <property type="protein sequence ID" value="EAV45607.1"/>
    <property type="molecule type" value="Genomic_DNA"/>
</dbReference>
<gene>
    <name evidence="1" type="ORF">SIAM614_23347</name>
</gene>
<dbReference type="AlphaFoldDB" id="A0NN76"/>
<dbReference type="Proteomes" id="UP000004848">
    <property type="component" value="Unassembled WGS sequence"/>
</dbReference>
<reference evidence="1 2" key="1">
    <citation type="submission" date="2006-05" db="EMBL/GenBank/DDBJ databases">
        <authorList>
            <person name="King G."/>
            <person name="Ferriera S."/>
            <person name="Johnson J."/>
            <person name="Kravitz S."/>
            <person name="Beeson K."/>
            <person name="Sutton G."/>
            <person name="Rogers Y.-H."/>
            <person name="Friedman R."/>
            <person name="Frazier M."/>
            <person name="Venter J.C."/>
        </authorList>
    </citation>
    <scope>NUCLEOTIDE SEQUENCE [LARGE SCALE GENOMIC DNA]</scope>
    <source>
        <strain evidence="2">ATCC 25650 / DSM 13394 / JCM 20685 / NBRC 16684 / NCIMB 2208 / IAM 12614 / B1</strain>
    </source>
</reference>
<evidence type="ECO:0000313" key="1">
    <source>
        <dbReference type="EMBL" id="EAV45607.1"/>
    </source>
</evidence>
<organism evidence="1 2">
    <name type="scientific">Roseibium aggregatum (strain ATCC 25650 / DSM 13394 / JCM 20685 / NBRC 16684 / NCIMB 2208 / IAM 12614 / B1)</name>
    <name type="common">Stappia aggregata</name>
    <dbReference type="NCBI Taxonomy" id="384765"/>
    <lineage>
        <taxon>Bacteria</taxon>
        <taxon>Pseudomonadati</taxon>
        <taxon>Pseudomonadota</taxon>
        <taxon>Alphaproteobacteria</taxon>
        <taxon>Hyphomicrobiales</taxon>
        <taxon>Stappiaceae</taxon>
        <taxon>Roseibium</taxon>
    </lineage>
</organism>
<sequence>MFKNITMMMNLRNNAEFVLKSQIVLKMACAHS</sequence>
<accession>A0NN76</accession>
<proteinExistence type="predicted"/>
<evidence type="ECO:0000313" key="2">
    <source>
        <dbReference type="Proteomes" id="UP000004848"/>
    </source>
</evidence>